<dbReference type="AlphaFoldDB" id="A0A8C0LP88"/>
<dbReference type="GeneTree" id="ENSGT00960000192108"/>
<keyword evidence="2" id="KW-1133">Transmembrane helix</keyword>
<evidence type="ECO:0000256" key="1">
    <source>
        <dbReference type="SAM" id="MobiDB-lite"/>
    </source>
</evidence>
<keyword evidence="2" id="KW-0812">Transmembrane</keyword>
<keyword evidence="2" id="KW-0472">Membrane</keyword>
<organism evidence="3 4">
    <name type="scientific">Canis lupus dingo</name>
    <name type="common">dingo</name>
    <dbReference type="NCBI Taxonomy" id="286419"/>
    <lineage>
        <taxon>Eukaryota</taxon>
        <taxon>Metazoa</taxon>
        <taxon>Chordata</taxon>
        <taxon>Craniata</taxon>
        <taxon>Vertebrata</taxon>
        <taxon>Euteleostomi</taxon>
        <taxon>Mammalia</taxon>
        <taxon>Eutheria</taxon>
        <taxon>Laurasiatheria</taxon>
        <taxon>Carnivora</taxon>
        <taxon>Caniformia</taxon>
        <taxon>Canidae</taxon>
        <taxon>Canis</taxon>
    </lineage>
</organism>
<sequence>MEEGQKELSGEQGLLRAPGQSHTKFHGLGSRYRKGRGEVHALSSSWASAPKEASCAVPGQEGRATEAGELSQQEGEPMEAGEGAWTDGAARDGKTSRILTGKEASPASPVPTHMGSSPFLGEKVSPFLISEPQSFARGNNCYLSVYLSVPSCAVLPNLEGFLFFLFFSFLIFYLFIPERERQRHRQREKQAPRREPNVGLYPGSPGPRPGLKAALNR</sequence>
<reference evidence="3" key="2">
    <citation type="submission" date="2025-09" db="UniProtKB">
        <authorList>
            <consortium name="Ensembl"/>
        </authorList>
    </citation>
    <scope>IDENTIFICATION</scope>
</reference>
<feature type="region of interest" description="Disordered" evidence="1">
    <location>
        <begin position="184"/>
        <end position="217"/>
    </location>
</feature>
<protein>
    <submittedName>
        <fullName evidence="3">Uncharacterized protein</fullName>
    </submittedName>
</protein>
<evidence type="ECO:0000313" key="4">
    <source>
        <dbReference type="Proteomes" id="UP000694391"/>
    </source>
</evidence>
<reference evidence="3" key="1">
    <citation type="submission" date="2025-08" db="UniProtKB">
        <authorList>
            <consortium name="Ensembl"/>
        </authorList>
    </citation>
    <scope>IDENTIFICATION</scope>
</reference>
<dbReference type="Ensembl" id="ENSCAFT00020038262.1">
    <property type="protein sequence ID" value="ENSCAFP00020033164.1"/>
    <property type="gene ID" value="ENSCAFG00020025736.1"/>
</dbReference>
<name>A0A8C0LP88_CANLU</name>
<accession>A0A8C0LP88</accession>
<evidence type="ECO:0000313" key="3">
    <source>
        <dbReference type="Ensembl" id="ENSCAFP00020033164.1"/>
    </source>
</evidence>
<proteinExistence type="predicted"/>
<feature type="transmembrane region" description="Helical" evidence="2">
    <location>
        <begin position="158"/>
        <end position="176"/>
    </location>
</feature>
<keyword evidence="4" id="KW-1185">Reference proteome</keyword>
<dbReference type="Proteomes" id="UP000694391">
    <property type="component" value="Unplaced"/>
</dbReference>
<evidence type="ECO:0000256" key="2">
    <source>
        <dbReference type="SAM" id="Phobius"/>
    </source>
</evidence>
<feature type="region of interest" description="Disordered" evidence="1">
    <location>
        <begin position="1"/>
        <end position="91"/>
    </location>
</feature>